<keyword evidence="8 10" id="KW-1208">Phospholipid metabolism</keyword>
<dbReference type="GO" id="GO:0005739">
    <property type="term" value="C:mitochondrion"/>
    <property type="evidence" value="ECO:0007669"/>
    <property type="project" value="UniProtKB-SubCell"/>
</dbReference>
<dbReference type="Proteomes" id="UP000274922">
    <property type="component" value="Unassembled WGS sequence"/>
</dbReference>
<accession>A0A4P9XEZ4</accession>
<feature type="domain" description="PLD phosphodiesterase" evidence="11">
    <location>
        <begin position="129"/>
        <end position="155"/>
    </location>
</feature>
<name>A0A4P9XEZ4_9FUNG</name>
<keyword evidence="5" id="KW-0677">Repeat</keyword>
<dbReference type="CDD" id="cd09137">
    <property type="entry name" value="PLDc_PGS1_euk_2"/>
    <property type="match status" value="1"/>
</dbReference>
<keyword evidence="6 10" id="KW-0443">Lipid metabolism</keyword>
<evidence type="ECO:0000256" key="4">
    <source>
        <dbReference type="ARBA" id="ARBA00022679"/>
    </source>
</evidence>
<evidence type="ECO:0000256" key="9">
    <source>
        <dbReference type="ARBA" id="ARBA00048586"/>
    </source>
</evidence>
<dbReference type="InterPro" id="IPR016270">
    <property type="entry name" value="PGS1"/>
</dbReference>
<organism evidence="12 13">
    <name type="scientific">Caulochytrium protostelioides</name>
    <dbReference type="NCBI Taxonomy" id="1555241"/>
    <lineage>
        <taxon>Eukaryota</taxon>
        <taxon>Fungi</taxon>
        <taxon>Fungi incertae sedis</taxon>
        <taxon>Chytridiomycota</taxon>
        <taxon>Chytridiomycota incertae sedis</taxon>
        <taxon>Chytridiomycetes</taxon>
        <taxon>Caulochytriales</taxon>
        <taxon>Caulochytriaceae</taxon>
        <taxon>Caulochytrium</taxon>
    </lineage>
</organism>
<sequence length="492" mass="54867">LDAWLPSFPLLPGDADVLTTPADFYARLLAQIRSAEHRLILASLYLGAKETALVDAVRAQLQRQPQLQVVLLLDGLRGTRSFPPGAATSVDLLAPLAAAFPDRVQIGFYQTPALTPLWKRVLPARLNETLGLQHMKYYLSDASVTLSGANLNHDYFTDRQDRYITFRQQQLCDYFDELTRLMLPYCYTLAPAPPGAAAGHVASPTLQPPLQAHVLQSAPHHKRFVGAMSRDLANHCRTWAARSRRWRAAYPTAATWLYPSLQMAPYGIEQDAGTLRELMVGAVGCDVVFSSGYFNPVPWLQKLLVALPGHTTVLTAAPEANGFFNSAGYSRFLPAAYTSLQIRFLTMARSASRWTEGCRQHIHEWRREGWTYHAKGLWLHDTWSSPPPPPSAPASAATTATTTTGAFMSTPSLKRPLPFLTVIGSSNYGARSLERDLEAQVVVWTRDPQLQQALRDNLAYLDSATRDVTIETMQQPYRRPHWLTRCAARVFR</sequence>
<evidence type="ECO:0000256" key="6">
    <source>
        <dbReference type="ARBA" id="ARBA00023098"/>
    </source>
</evidence>
<dbReference type="SMART" id="SM00155">
    <property type="entry name" value="PLDc"/>
    <property type="match status" value="2"/>
</dbReference>
<dbReference type="GO" id="GO:0008444">
    <property type="term" value="F:CDP-diacylglycerol-glycerol-3-phosphate 3-phosphatidyltransferase activity"/>
    <property type="evidence" value="ECO:0007669"/>
    <property type="project" value="UniProtKB-EC"/>
</dbReference>
<evidence type="ECO:0000256" key="3">
    <source>
        <dbReference type="ARBA" id="ARBA00022516"/>
    </source>
</evidence>
<dbReference type="CDD" id="cd09135">
    <property type="entry name" value="PLDc_PGS1_euk_1"/>
    <property type="match status" value="1"/>
</dbReference>
<dbReference type="PANTHER" id="PTHR12586">
    <property type="entry name" value="CDP-DIACYLGLYCEROL--SERINE O-PHOSPHATIDYLTRANSFERASE"/>
    <property type="match status" value="1"/>
</dbReference>
<protein>
    <recommendedName>
        <fullName evidence="10">CDP-diacylglycerol--glycerol-3-phosphate 3-phosphatidyltransferase</fullName>
        <ecNumber evidence="10">2.7.8.5</ecNumber>
    </recommendedName>
</protein>
<comment type="similarity">
    <text evidence="2 10">Belongs to the CDP-alcohol phosphatidyltransferase class-II family.</text>
</comment>
<gene>
    <name evidence="12" type="ORF">CXG81DRAFT_3071</name>
</gene>
<keyword evidence="10" id="KW-0496">Mitochondrion</keyword>
<evidence type="ECO:0000256" key="2">
    <source>
        <dbReference type="ARBA" id="ARBA00010682"/>
    </source>
</evidence>
<dbReference type="UniPathway" id="UPA00084">
    <property type="reaction ID" value="UER00503"/>
</dbReference>
<comment type="subcellular location">
    <subcellularLocation>
        <location evidence="10">Mitochondrion</location>
    </subcellularLocation>
</comment>
<evidence type="ECO:0000256" key="10">
    <source>
        <dbReference type="RuleBase" id="RU365024"/>
    </source>
</evidence>
<dbReference type="STRING" id="1555241.A0A4P9XEZ4"/>
<feature type="non-terminal residue" evidence="12">
    <location>
        <position position="1"/>
    </location>
</feature>
<feature type="non-terminal residue" evidence="12">
    <location>
        <position position="492"/>
    </location>
</feature>
<evidence type="ECO:0000313" key="13">
    <source>
        <dbReference type="Proteomes" id="UP000274922"/>
    </source>
</evidence>
<keyword evidence="4 10" id="KW-0808">Transferase</keyword>
<dbReference type="Gene3D" id="3.30.870.10">
    <property type="entry name" value="Endonuclease Chain A"/>
    <property type="match status" value="2"/>
</dbReference>
<dbReference type="OrthoDB" id="10250191at2759"/>
<reference evidence="13" key="1">
    <citation type="journal article" date="2018" name="Nat. Microbiol.">
        <title>Leveraging single-cell genomics to expand the fungal tree of life.</title>
        <authorList>
            <person name="Ahrendt S.R."/>
            <person name="Quandt C.A."/>
            <person name="Ciobanu D."/>
            <person name="Clum A."/>
            <person name="Salamov A."/>
            <person name="Andreopoulos B."/>
            <person name="Cheng J.F."/>
            <person name="Woyke T."/>
            <person name="Pelin A."/>
            <person name="Henrissat B."/>
            <person name="Reynolds N.K."/>
            <person name="Benny G.L."/>
            <person name="Smith M.E."/>
            <person name="James T.Y."/>
            <person name="Grigoriev I.V."/>
        </authorList>
    </citation>
    <scope>NUCLEOTIDE SEQUENCE [LARGE SCALE GENOMIC DNA]</scope>
    <source>
        <strain evidence="13">ATCC 52028</strain>
    </source>
</reference>
<dbReference type="EC" id="2.7.8.5" evidence="10"/>
<keyword evidence="10" id="KW-0547">Nucleotide-binding</keyword>
<comment type="pathway">
    <text evidence="1 10">Phospholipid metabolism; phosphatidylglycerol biosynthesis; phosphatidylglycerol from CDP-diacylglycerol: step 1/2.</text>
</comment>
<evidence type="ECO:0000259" key="11">
    <source>
        <dbReference type="SMART" id="SM00155"/>
    </source>
</evidence>
<proteinExistence type="inferred from homology"/>
<dbReference type="GO" id="GO:0032049">
    <property type="term" value="P:cardiolipin biosynthetic process"/>
    <property type="evidence" value="ECO:0007669"/>
    <property type="project" value="InterPro"/>
</dbReference>
<dbReference type="PANTHER" id="PTHR12586:SF1">
    <property type="entry name" value="CDP-DIACYLGLYCEROL--GLYCEROL-3-PHOSPHATE 3-PHOSPHATIDYLTRANSFERASE, MITOCHONDRIAL"/>
    <property type="match status" value="1"/>
</dbReference>
<feature type="domain" description="PLD phosphodiesterase" evidence="11">
    <location>
        <begin position="368"/>
        <end position="432"/>
    </location>
</feature>
<dbReference type="InterPro" id="IPR001736">
    <property type="entry name" value="PLipase_D/transphosphatidylase"/>
</dbReference>
<keyword evidence="13" id="KW-1185">Reference proteome</keyword>
<evidence type="ECO:0000256" key="7">
    <source>
        <dbReference type="ARBA" id="ARBA00023209"/>
    </source>
</evidence>
<evidence type="ECO:0000313" key="12">
    <source>
        <dbReference type="EMBL" id="RKP03751.1"/>
    </source>
</evidence>
<keyword evidence="10" id="KW-0067">ATP-binding</keyword>
<evidence type="ECO:0000256" key="8">
    <source>
        <dbReference type="ARBA" id="ARBA00023264"/>
    </source>
</evidence>
<comment type="function">
    <text evidence="10">Functions in the biosynthesis of the anionic phospholipids phosphatidylglycerol and cardiolipin.</text>
</comment>
<evidence type="ECO:0000256" key="1">
    <source>
        <dbReference type="ARBA" id="ARBA00005042"/>
    </source>
</evidence>
<keyword evidence="3 10" id="KW-0444">Lipid biosynthesis</keyword>
<evidence type="ECO:0000256" key="5">
    <source>
        <dbReference type="ARBA" id="ARBA00022737"/>
    </source>
</evidence>
<keyword evidence="7 10" id="KW-0594">Phospholipid biosynthesis</keyword>
<comment type="catalytic activity">
    <reaction evidence="9 10">
        <text>a CDP-1,2-diacyl-sn-glycerol + sn-glycerol 3-phosphate = a 1,2-diacyl-sn-glycero-3-phospho-(1'-sn-glycero-3'-phosphate) + CMP + H(+)</text>
        <dbReference type="Rhea" id="RHEA:12593"/>
        <dbReference type="ChEBI" id="CHEBI:15378"/>
        <dbReference type="ChEBI" id="CHEBI:57597"/>
        <dbReference type="ChEBI" id="CHEBI:58332"/>
        <dbReference type="ChEBI" id="CHEBI:60110"/>
        <dbReference type="ChEBI" id="CHEBI:60377"/>
        <dbReference type="EC" id="2.7.8.5"/>
    </reaction>
</comment>
<dbReference type="EMBL" id="ML014118">
    <property type="protein sequence ID" value="RKP03751.1"/>
    <property type="molecule type" value="Genomic_DNA"/>
</dbReference>
<dbReference type="AlphaFoldDB" id="A0A4P9XEZ4"/>
<dbReference type="GO" id="GO:0005524">
    <property type="term" value="F:ATP binding"/>
    <property type="evidence" value="ECO:0007669"/>
    <property type="project" value="UniProtKB-KW"/>
</dbReference>
<dbReference type="SUPFAM" id="SSF56024">
    <property type="entry name" value="Phospholipase D/nuclease"/>
    <property type="match status" value="1"/>
</dbReference>